<organism evidence="7 8">
    <name type="scientific">Candidatus Falkowbacteria bacterium CG11_big_fil_rev_8_21_14_0_20_39_10</name>
    <dbReference type="NCBI Taxonomy" id="1974570"/>
    <lineage>
        <taxon>Bacteria</taxon>
        <taxon>Candidatus Falkowiibacteriota</taxon>
    </lineage>
</organism>
<dbReference type="InterPro" id="IPR013815">
    <property type="entry name" value="ATP_grasp_subdomain_1"/>
</dbReference>
<name>A0A2M6K8Z2_9BACT</name>
<dbReference type="InterPro" id="IPR011761">
    <property type="entry name" value="ATP-grasp"/>
</dbReference>
<dbReference type="GO" id="GO:0043758">
    <property type="term" value="F:acetate-CoA ligase (ADP-forming) activity"/>
    <property type="evidence" value="ECO:0007669"/>
    <property type="project" value="InterPro"/>
</dbReference>
<dbReference type="AlphaFoldDB" id="A0A2M6K8Z2"/>
<dbReference type="EMBL" id="PCWW01000039">
    <property type="protein sequence ID" value="PIR13393.1"/>
    <property type="molecule type" value="Genomic_DNA"/>
</dbReference>
<dbReference type="Gene3D" id="3.40.50.720">
    <property type="entry name" value="NAD(P)-binding Rossmann-like Domain"/>
    <property type="match status" value="1"/>
</dbReference>
<dbReference type="InterPro" id="IPR016102">
    <property type="entry name" value="Succinyl-CoA_synth-like"/>
</dbReference>
<accession>A0A2M6K8Z2</accession>
<comment type="similarity">
    <text evidence="4">In the N-terminal section; belongs to the acetate CoA ligase alpha subunit family.</text>
</comment>
<dbReference type="SUPFAM" id="SSF52210">
    <property type="entry name" value="Succinyl-CoA synthetase domains"/>
    <property type="match status" value="2"/>
</dbReference>
<dbReference type="PROSITE" id="PS50975">
    <property type="entry name" value="ATP_GRASP"/>
    <property type="match status" value="1"/>
</dbReference>
<dbReference type="GO" id="GO:0046872">
    <property type="term" value="F:metal ion binding"/>
    <property type="evidence" value="ECO:0007669"/>
    <property type="project" value="InterPro"/>
</dbReference>
<evidence type="ECO:0000256" key="5">
    <source>
        <dbReference type="PROSITE-ProRule" id="PRU00409"/>
    </source>
</evidence>
<dbReference type="SUPFAM" id="SSF51735">
    <property type="entry name" value="NAD(P)-binding Rossmann-fold domains"/>
    <property type="match status" value="1"/>
</dbReference>
<dbReference type="Pfam" id="PF13380">
    <property type="entry name" value="CoA_binding_2"/>
    <property type="match status" value="1"/>
</dbReference>
<dbReference type="InterPro" id="IPR043938">
    <property type="entry name" value="Ligase_CoA_dom"/>
</dbReference>
<dbReference type="Pfam" id="PF13549">
    <property type="entry name" value="ATP-grasp_5"/>
    <property type="match status" value="1"/>
</dbReference>
<evidence type="ECO:0000256" key="1">
    <source>
        <dbReference type="ARBA" id="ARBA00022598"/>
    </source>
</evidence>
<dbReference type="SUPFAM" id="SSF56059">
    <property type="entry name" value="Glutathione synthetase ATP-binding domain-like"/>
    <property type="match status" value="1"/>
</dbReference>
<dbReference type="PANTHER" id="PTHR43334:SF1">
    <property type="entry name" value="3-HYDROXYPROPIONATE--COA LIGASE [ADP-FORMING]"/>
    <property type="match status" value="1"/>
</dbReference>
<evidence type="ECO:0000313" key="8">
    <source>
        <dbReference type="Proteomes" id="UP000230869"/>
    </source>
</evidence>
<dbReference type="Pfam" id="PF13607">
    <property type="entry name" value="Succ_CoA_lig"/>
    <property type="match status" value="1"/>
</dbReference>
<dbReference type="InterPro" id="IPR051538">
    <property type="entry name" value="Acyl-CoA_Synth/Transferase"/>
</dbReference>
<dbReference type="FunFam" id="3.30.1490.20:FF:000020">
    <property type="entry name" value="Protein lysine acetyltransferase"/>
    <property type="match status" value="1"/>
</dbReference>
<dbReference type="InterPro" id="IPR036291">
    <property type="entry name" value="NAD(P)-bd_dom_sf"/>
</dbReference>
<comment type="caution">
    <text evidence="7">The sequence shown here is derived from an EMBL/GenBank/DDBJ whole genome shotgun (WGS) entry which is preliminary data.</text>
</comment>
<keyword evidence="2 5" id="KW-0547">Nucleotide-binding</keyword>
<evidence type="ECO:0000256" key="3">
    <source>
        <dbReference type="ARBA" id="ARBA00022840"/>
    </source>
</evidence>
<dbReference type="Proteomes" id="UP000230869">
    <property type="component" value="Unassembled WGS sequence"/>
</dbReference>
<reference evidence="7 8" key="1">
    <citation type="submission" date="2017-09" db="EMBL/GenBank/DDBJ databases">
        <title>Depth-based differentiation of microbial function through sediment-hosted aquifers and enrichment of novel symbionts in the deep terrestrial subsurface.</title>
        <authorList>
            <person name="Probst A.J."/>
            <person name="Ladd B."/>
            <person name="Jarett J.K."/>
            <person name="Geller-Mcgrath D.E."/>
            <person name="Sieber C.M."/>
            <person name="Emerson J.B."/>
            <person name="Anantharaman K."/>
            <person name="Thomas B.C."/>
            <person name="Malmstrom R."/>
            <person name="Stieglmeier M."/>
            <person name="Klingl A."/>
            <person name="Woyke T."/>
            <person name="Ryan C.M."/>
            <person name="Banfield J.F."/>
        </authorList>
    </citation>
    <scope>NUCLEOTIDE SEQUENCE [LARGE SCALE GENOMIC DNA]</scope>
    <source>
        <strain evidence="7">CG11_big_fil_rev_8_21_14_0_20_39_10</strain>
    </source>
</reference>
<dbReference type="Pfam" id="PF19045">
    <property type="entry name" value="Ligase_CoA_2"/>
    <property type="match status" value="1"/>
</dbReference>
<gene>
    <name evidence="7" type="ORF">COV49_02395</name>
</gene>
<dbReference type="PANTHER" id="PTHR43334">
    <property type="entry name" value="ACETATE--COA LIGASE [ADP-FORMING]"/>
    <property type="match status" value="1"/>
</dbReference>
<dbReference type="GO" id="GO:0005524">
    <property type="term" value="F:ATP binding"/>
    <property type="evidence" value="ECO:0007669"/>
    <property type="project" value="UniProtKB-UniRule"/>
</dbReference>
<dbReference type="InterPro" id="IPR032875">
    <property type="entry name" value="Succ_CoA_lig_flav_dom"/>
</dbReference>
<sequence length="721" mass="78507">MTNLDKIFNPKTIAVIGASDRPGSVGNALLENLINSDYHGTVYPVNIKRSHIHAIKAFKTVKDIGEKIDLAIIATPAPGVPQIIKECGEAGVSGAVIISAGFIETGQGGEKLWAEILKTIKKYKIRVVGPNCLGFIKPSLHLNASFASQMALPGKISFISQSGALCTSILDWSIKNNVGFSNFISIGSMIDMDFADLIDYFGQDKKTDSILIYMESLQNARKFLAAARRFSRTKPILVLKAGRSNEGAQAAKSHTGAMAGNDAVFDAAFARAGIVRVGTILDLFHSAKALAMQPQPKNNRLAIITNAGGPGVLAIDSLKYHQGQVAHLSKNTIAKLDKILPPAWSRSNPVDILGDADSVRYQKSIKAVLADKNVDAILTILTPQAMTDPTEVAKKLVALPKKSGKTLLASWMGGEQVARGRQILEKGNIPIYRTPEDAISSFANIYQYSKNQELLNETPGATPHAFKPKTKENKKILAAVVKEGRLVLTEAEAKLMLANYDIPTIESHLAKTAQEAVKQAQKIGFPVVMKILSPDLTHKTDCGGLIIDIKSEEEAKAAFPNIVNSVRKHLPKADIRGVLVEPMIKKKYELMIGCKKDSIFGPAILFGMGGVAVEIFKDTTIGLPPLNMALAMRMIKETKIYKLLKGYRNMPRVDIASIQFLLYKFSYLVSDFPEIKEIDINPFAVDEYGGIALDSKIILDKKVIDKPIKPYSHLVISPTFK</sequence>
<evidence type="ECO:0000313" key="7">
    <source>
        <dbReference type="EMBL" id="PIR13393.1"/>
    </source>
</evidence>
<evidence type="ECO:0000256" key="4">
    <source>
        <dbReference type="ARBA" id="ARBA00060888"/>
    </source>
</evidence>
<dbReference type="Gene3D" id="3.30.470.20">
    <property type="entry name" value="ATP-grasp fold, B domain"/>
    <property type="match status" value="1"/>
</dbReference>
<protein>
    <submittedName>
        <fullName evidence="7">Acetyl CoA synthetase subunit alpha</fullName>
    </submittedName>
</protein>
<evidence type="ECO:0000259" key="6">
    <source>
        <dbReference type="PROSITE" id="PS50975"/>
    </source>
</evidence>
<dbReference type="Gene3D" id="3.40.50.261">
    <property type="entry name" value="Succinyl-CoA synthetase domains"/>
    <property type="match status" value="2"/>
</dbReference>
<evidence type="ECO:0000256" key="2">
    <source>
        <dbReference type="ARBA" id="ARBA00022741"/>
    </source>
</evidence>
<keyword evidence="3 5" id="KW-0067">ATP-binding</keyword>
<proteinExistence type="inferred from homology"/>
<dbReference type="SMART" id="SM00881">
    <property type="entry name" value="CoA_binding"/>
    <property type="match status" value="1"/>
</dbReference>
<dbReference type="NCBIfam" id="TIGR02717">
    <property type="entry name" value="AcCoA-syn-alpha"/>
    <property type="match status" value="1"/>
</dbReference>
<feature type="domain" description="ATP-grasp" evidence="6">
    <location>
        <begin position="494"/>
        <end position="530"/>
    </location>
</feature>
<dbReference type="InterPro" id="IPR003781">
    <property type="entry name" value="CoA-bd"/>
</dbReference>
<dbReference type="Gene3D" id="3.30.1490.20">
    <property type="entry name" value="ATP-grasp fold, A domain"/>
    <property type="match status" value="1"/>
</dbReference>
<keyword evidence="1" id="KW-0436">Ligase</keyword>
<dbReference type="InterPro" id="IPR014089">
    <property type="entry name" value="AcCoA-synth-alpha"/>
</dbReference>